<dbReference type="EMBL" id="FTNF01000013">
    <property type="protein sequence ID" value="SIR65302.1"/>
    <property type="molecule type" value="Genomic_DNA"/>
</dbReference>
<accession>A0A1N7CNX9</accession>
<proteinExistence type="predicted"/>
<sequence>MKAKTKRGPGRPKLYHGGRFETRLTEAQLEFLEQEADRRGVSCGQVARDAIEALMKKAARR</sequence>
<organism evidence="1 2">
    <name type="scientific">Micromonospora avicenniae</name>
    <dbReference type="NCBI Taxonomy" id="1198245"/>
    <lineage>
        <taxon>Bacteria</taxon>
        <taxon>Bacillati</taxon>
        <taxon>Actinomycetota</taxon>
        <taxon>Actinomycetes</taxon>
        <taxon>Micromonosporales</taxon>
        <taxon>Micromonosporaceae</taxon>
        <taxon>Micromonospora</taxon>
    </lineage>
</organism>
<evidence type="ECO:0000313" key="1">
    <source>
        <dbReference type="EMBL" id="SIR65302.1"/>
    </source>
</evidence>
<protein>
    <recommendedName>
        <fullName evidence="3">Ribbon-helix-helix protein, copG family</fullName>
    </recommendedName>
</protein>
<dbReference type="AlphaFoldDB" id="A0A1N7CNX9"/>
<reference evidence="1 2" key="1">
    <citation type="submission" date="2017-01" db="EMBL/GenBank/DDBJ databases">
        <authorList>
            <person name="Mah S.A."/>
            <person name="Swanson W.J."/>
            <person name="Moy G.W."/>
            <person name="Vacquier V.D."/>
        </authorList>
    </citation>
    <scope>NUCLEOTIDE SEQUENCE [LARGE SCALE GENOMIC DNA]</scope>
    <source>
        <strain evidence="1 2">DSM 45758</strain>
    </source>
</reference>
<keyword evidence="2" id="KW-1185">Reference proteome</keyword>
<dbReference type="RefSeq" id="WP_076472231.1">
    <property type="nucleotide sequence ID" value="NZ_FTNF01000013.1"/>
</dbReference>
<dbReference type="STRING" id="1198245.SAMN05444858_113185"/>
<dbReference type="Proteomes" id="UP000186004">
    <property type="component" value="Unassembled WGS sequence"/>
</dbReference>
<evidence type="ECO:0008006" key="3">
    <source>
        <dbReference type="Google" id="ProtNLM"/>
    </source>
</evidence>
<name>A0A1N7CNX9_9ACTN</name>
<gene>
    <name evidence="1" type="ORF">SAMN05444858_113185</name>
</gene>
<evidence type="ECO:0000313" key="2">
    <source>
        <dbReference type="Proteomes" id="UP000186004"/>
    </source>
</evidence>